<evidence type="ECO:0000259" key="1">
    <source>
        <dbReference type="PROSITE" id="PS52015"/>
    </source>
</evidence>
<evidence type="ECO:0000313" key="3">
    <source>
        <dbReference type="Proteomes" id="UP000190150"/>
    </source>
</evidence>
<dbReference type="AlphaFoldDB" id="A0A1T5FBR2"/>
<dbReference type="SUPFAM" id="SSF74653">
    <property type="entry name" value="TolA/TonB C-terminal domain"/>
    <property type="match status" value="1"/>
</dbReference>
<dbReference type="PROSITE" id="PS52015">
    <property type="entry name" value="TONB_CTD"/>
    <property type="match status" value="1"/>
</dbReference>
<dbReference type="Gene3D" id="3.90.930.1">
    <property type="match status" value="1"/>
</dbReference>
<sequence length="344" mass="39196">MFVLLKISNNYNIIKQTLFFIRKYVAFFLVLFCTKSLSAQETIVTYMKKNGSFTAQKDSADYTRILRISPNSLALYELNEYYPNGSLKRHGWVKTLDPKRLQFEGTVETYYDNETLAAILNYAQNKLVDTAKRYYKNGVLKESIFYLKPQENQESAFGSDPDSRLVYYADSLNNVQITNGKGTARFVDKDNDVEQGEYADGVRIGHWKGTINKGKYKFEEWYEKGIIVNGETTDSLGKKIKYTKVQVQPEYPGGIQQLRMFIGNNYKYPREAIGARVVGQVTISFVVEKDGKTSSYKIIDDLGYGTGNAGVAVLKKAKDWSPGYERGIPVRVAYTLPIRLNLTK</sequence>
<feature type="domain" description="TonB C-terminal" evidence="1">
    <location>
        <begin position="253"/>
        <end position="344"/>
    </location>
</feature>
<keyword evidence="3" id="KW-1185">Reference proteome</keyword>
<gene>
    <name evidence="2" type="ORF">SAMN05660841_03150</name>
</gene>
<dbReference type="SUPFAM" id="SSF82185">
    <property type="entry name" value="Histone H3 K4-specific methyltransferase SET7/9 N-terminal domain"/>
    <property type="match status" value="1"/>
</dbReference>
<dbReference type="InterPro" id="IPR037682">
    <property type="entry name" value="TonB_C"/>
</dbReference>
<dbReference type="GO" id="GO:0055085">
    <property type="term" value="P:transmembrane transport"/>
    <property type="evidence" value="ECO:0007669"/>
    <property type="project" value="InterPro"/>
</dbReference>
<dbReference type="Pfam" id="PF03544">
    <property type="entry name" value="TonB_C"/>
    <property type="match status" value="1"/>
</dbReference>
<dbReference type="Proteomes" id="UP000190150">
    <property type="component" value="Unassembled WGS sequence"/>
</dbReference>
<dbReference type="OrthoDB" id="649093at2"/>
<reference evidence="3" key="1">
    <citation type="submission" date="2017-02" db="EMBL/GenBank/DDBJ databases">
        <authorList>
            <person name="Varghese N."/>
            <person name="Submissions S."/>
        </authorList>
    </citation>
    <scope>NUCLEOTIDE SEQUENCE [LARGE SCALE GENOMIC DNA]</scope>
    <source>
        <strain evidence="3">DSM 24091</strain>
    </source>
</reference>
<dbReference type="RefSeq" id="WP_079644453.1">
    <property type="nucleotide sequence ID" value="NZ_FUZF01000015.1"/>
</dbReference>
<protein>
    <submittedName>
        <fullName evidence="2">TonB protein C-terminal</fullName>
    </submittedName>
</protein>
<dbReference type="GO" id="GO:0031992">
    <property type="term" value="F:energy transducer activity"/>
    <property type="evidence" value="ECO:0007669"/>
    <property type="project" value="TreeGrafter"/>
</dbReference>
<name>A0A1T5FBR2_9SPHI</name>
<dbReference type="EMBL" id="FUZF01000015">
    <property type="protein sequence ID" value="SKB93623.1"/>
    <property type="molecule type" value="Genomic_DNA"/>
</dbReference>
<accession>A0A1T5FBR2</accession>
<organism evidence="2 3">
    <name type="scientific">Sphingobacterium nematocida</name>
    <dbReference type="NCBI Taxonomy" id="1513896"/>
    <lineage>
        <taxon>Bacteria</taxon>
        <taxon>Pseudomonadati</taxon>
        <taxon>Bacteroidota</taxon>
        <taxon>Sphingobacteriia</taxon>
        <taxon>Sphingobacteriales</taxon>
        <taxon>Sphingobacteriaceae</taxon>
        <taxon>Sphingobacterium</taxon>
    </lineage>
</organism>
<dbReference type="InterPro" id="IPR051045">
    <property type="entry name" value="TonB-dependent_transducer"/>
</dbReference>
<dbReference type="STRING" id="1513896.SAMN05660841_03150"/>
<proteinExistence type="predicted"/>
<dbReference type="Gene3D" id="3.30.1150.10">
    <property type="match status" value="1"/>
</dbReference>
<dbReference type="PANTHER" id="PTHR33446">
    <property type="entry name" value="PROTEIN TONB-RELATED"/>
    <property type="match status" value="1"/>
</dbReference>
<evidence type="ECO:0000313" key="2">
    <source>
        <dbReference type="EMBL" id="SKB93623.1"/>
    </source>
</evidence>
<dbReference type="PANTHER" id="PTHR33446:SF2">
    <property type="entry name" value="PROTEIN TONB"/>
    <property type="match status" value="1"/>
</dbReference>
<dbReference type="GO" id="GO:0098797">
    <property type="term" value="C:plasma membrane protein complex"/>
    <property type="evidence" value="ECO:0007669"/>
    <property type="project" value="TreeGrafter"/>
</dbReference>